<feature type="domain" description="YjeF C-terminal" evidence="20">
    <location>
        <begin position="231"/>
        <end position="513"/>
    </location>
</feature>
<dbReference type="EC" id="4.2.1.136" evidence="19"/>
<evidence type="ECO:0000256" key="8">
    <source>
        <dbReference type="ARBA" id="ARBA00022857"/>
    </source>
</evidence>
<dbReference type="InterPro" id="IPR030677">
    <property type="entry name" value="Nnr"/>
</dbReference>
<accession>A0A4R1Q380</accession>
<comment type="function">
    <text evidence="14 19">Bifunctional enzyme that catalyzes the epimerization of the S- and R-forms of NAD(P)HX and the dehydration of the S-form of NAD(P)HX at the expense of ADP, which is converted to AMP. This allows the repair of both epimers of NAD(P)HX, a damaged form of NAD(P)H that is a result of enzymatic or heat-dependent hydration.</text>
</comment>
<feature type="binding site" evidence="17">
    <location>
        <position position="337"/>
    </location>
    <ligand>
        <name>(6S)-NADPHX</name>
        <dbReference type="ChEBI" id="CHEBI:64076"/>
    </ligand>
</feature>
<evidence type="ECO:0000256" key="5">
    <source>
        <dbReference type="ARBA" id="ARBA00022723"/>
    </source>
</evidence>
<comment type="caution">
    <text evidence="18">Lacks conserved residue(s) required for the propagation of feature annotation.</text>
</comment>
<dbReference type="PROSITE" id="PS51385">
    <property type="entry name" value="YJEF_N"/>
    <property type="match status" value="1"/>
</dbReference>
<feature type="binding site" evidence="17">
    <location>
        <begin position="425"/>
        <end position="429"/>
    </location>
    <ligand>
        <name>AMP</name>
        <dbReference type="ChEBI" id="CHEBI:456215"/>
    </ligand>
</feature>
<feature type="binding site" evidence="18">
    <location>
        <position position="60"/>
    </location>
    <ligand>
        <name>K(+)</name>
        <dbReference type="ChEBI" id="CHEBI:29103"/>
    </ligand>
</feature>
<keyword evidence="11 18" id="KW-0413">Isomerase</keyword>
<comment type="similarity">
    <text evidence="18">Belongs to the NnrE/AIBP family.</text>
</comment>
<feature type="binding site" evidence="18">
    <location>
        <position position="167"/>
    </location>
    <ligand>
        <name>K(+)</name>
        <dbReference type="ChEBI" id="CHEBI:29103"/>
    </ligand>
</feature>
<keyword evidence="12 17" id="KW-0456">Lyase</keyword>
<comment type="subunit">
    <text evidence="17">Homotetramer.</text>
</comment>
<evidence type="ECO:0000256" key="12">
    <source>
        <dbReference type="ARBA" id="ARBA00023239"/>
    </source>
</evidence>
<keyword evidence="5 18" id="KW-0479">Metal-binding</keyword>
<dbReference type="PROSITE" id="PS01050">
    <property type="entry name" value="YJEF_C_2"/>
    <property type="match status" value="1"/>
</dbReference>
<comment type="similarity">
    <text evidence="17">Belongs to the NnrD/CARKD family.</text>
</comment>
<dbReference type="Gene3D" id="3.40.50.10260">
    <property type="entry name" value="YjeF N-terminal domain"/>
    <property type="match status" value="1"/>
</dbReference>
<dbReference type="EMBL" id="SLUI01000002">
    <property type="protein sequence ID" value="TCL39193.1"/>
    <property type="molecule type" value="Genomic_DNA"/>
</dbReference>
<comment type="catalytic activity">
    <reaction evidence="15 17 19">
        <text>(6S)-NADHX + ADP = AMP + phosphate + NADH + H(+)</text>
        <dbReference type="Rhea" id="RHEA:32223"/>
        <dbReference type="ChEBI" id="CHEBI:15378"/>
        <dbReference type="ChEBI" id="CHEBI:43474"/>
        <dbReference type="ChEBI" id="CHEBI:57945"/>
        <dbReference type="ChEBI" id="CHEBI:64074"/>
        <dbReference type="ChEBI" id="CHEBI:456215"/>
        <dbReference type="ChEBI" id="CHEBI:456216"/>
        <dbReference type="EC" id="4.2.1.136"/>
    </reaction>
</comment>
<gene>
    <name evidence="17" type="primary">nnrD</name>
    <name evidence="18" type="synonym">nnrE</name>
    <name evidence="22" type="ORF">EV210_102103</name>
</gene>
<feature type="domain" description="YjeF N-terminal" evidence="21">
    <location>
        <begin position="9"/>
        <end position="221"/>
    </location>
</feature>
<keyword evidence="9 18" id="KW-0630">Potassium</keyword>
<evidence type="ECO:0000256" key="11">
    <source>
        <dbReference type="ARBA" id="ARBA00023235"/>
    </source>
</evidence>
<feature type="binding site" evidence="18">
    <location>
        <begin position="135"/>
        <end position="141"/>
    </location>
    <ligand>
        <name>(6S)-NADPHX</name>
        <dbReference type="ChEBI" id="CHEBI:64076"/>
    </ligand>
</feature>
<dbReference type="OrthoDB" id="9806925at2"/>
<evidence type="ECO:0000259" key="20">
    <source>
        <dbReference type="PROSITE" id="PS51383"/>
    </source>
</evidence>
<comment type="cofactor">
    <cofactor evidence="17">
        <name>Mg(2+)</name>
        <dbReference type="ChEBI" id="CHEBI:18420"/>
    </cofactor>
</comment>
<evidence type="ECO:0000256" key="6">
    <source>
        <dbReference type="ARBA" id="ARBA00022741"/>
    </source>
</evidence>
<name>A0A4R1Q380_9FIRM</name>
<dbReference type="HAMAP" id="MF_01965">
    <property type="entry name" value="NADHX_dehydratase"/>
    <property type="match status" value="1"/>
</dbReference>
<dbReference type="InterPro" id="IPR004443">
    <property type="entry name" value="YjeF_N_dom"/>
</dbReference>
<sequence>MKLATAAQMREIDKLAIEQYHLPGVVLMENAGAAVAREVERLLGGIKDKKICVFAGLGNNGGDGFVAARYFANGGAKVKVFLIGEKARITGDAQIHADVLSRMGVDVMEITGDRDWDKVRIAVTFSDCLIDALVGTGFHGEMSEPLALIVDIINRSGKRVVAVDVPSGVNADNGQVQGSAVKAHLTVTFGLPKPGLLLYPGASQAGEVILDGIGLPLPLLATAPVQQMTITAGYVKQLLPKRRADSHKGLNGHVGVIAGSHGYTGAAVLCASGALRAGSGLVSLAVANSLRSIMEAKMTEVMTRTLPELASGAIGLKSIPFVEELSNYWDVIALGPGMGRQNETQAAIREIVRNAEKPLVIDADGIVALAGHMDVIHQADAMAILTPHPGEMAQLTGLSAMQVNQDRIGIARRTANQWGSIIVLKGAPTIVAFPDGEVFVNTSGNASMATGGTGDVLTGVIAALIAQGLSSHDAAVAGVYLHGLAGDIAAQAGAVGLIAGDLLQALPAAIAGLQS</sequence>
<dbReference type="GO" id="GO:0046496">
    <property type="term" value="P:nicotinamide nucleotide metabolic process"/>
    <property type="evidence" value="ECO:0007669"/>
    <property type="project" value="UniProtKB-UniRule"/>
</dbReference>
<comment type="cofactor">
    <cofactor evidence="18 19">
        <name>K(+)</name>
        <dbReference type="ChEBI" id="CHEBI:29103"/>
    </cofactor>
    <text evidence="18 19">Binds 1 potassium ion per subunit.</text>
</comment>
<dbReference type="GO" id="GO:0110051">
    <property type="term" value="P:metabolite repair"/>
    <property type="evidence" value="ECO:0007669"/>
    <property type="project" value="TreeGrafter"/>
</dbReference>
<dbReference type="Proteomes" id="UP000295063">
    <property type="component" value="Unassembled WGS sequence"/>
</dbReference>
<keyword evidence="7 17" id="KW-0067">ATP-binding</keyword>
<dbReference type="HAMAP" id="MF_01966">
    <property type="entry name" value="NADHX_epimerase"/>
    <property type="match status" value="1"/>
</dbReference>
<dbReference type="PROSITE" id="PS51383">
    <property type="entry name" value="YJEF_C_3"/>
    <property type="match status" value="1"/>
</dbReference>
<keyword evidence="23" id="KW-1185">Reference proteome</keyword>
<dbReference type="InterPro" id="IPR036652">
    <property type="entry name" value="YjeF_N_dom_sf"/>
</dbReference>
<keyword evidence="13" id="KW-0511">Multifunctional enzyme</keyword>
<comment type="function">
    <text evidence="18">Catalyzes the epimerization of the S- and R-forms of NAD(P)HX, a damaged form of NAD(P)H that is a result of enzymatic or heat-dependent hydration. This is a prerequisite for the S-specific NAD(P)H-hydrate dehydratase to allow the repair of both epimers of NAD(P)HX.</text>
</comment>
<comment type="catalytic activity">
    <reaction evidence="1 18 19">
        <text>(6R)-NADHX = (6S)-NADHX</text>
        <dbReference type="Rhea" id="RHEA:32215"/>
        <dbReference type="ChEBI" id="CHEBI:64074"/>
        <dbReference type="ChEBI" id="CHEBI:64075"/>
        <dbReference type="EC" id="5.1.99.6"/>
    </reaction>
</comment>
<comment type="similarity">
    <text evidence="4 19">In the C-terminal section; belongs to the NnrD/CARKD family.</text>
</comment>
<evidence type="ECO:0000256" key="9">
    <source>
        <dbReference type="ARBA" id="ARBA00022958"/>
    </source>
</evidence>
<evidence type="ECO:0000256" key="2">
    <source>
        <dbReference type="ARBA" id="ARBA00000909"/>
    </source>
</evidence>
<comment type="catalytic activity">
    <reaction evidence="2 18 19">
        <text>(6R)-NADPHX = (6S)-NADPHX</text>
        <dbReference type="Rhea" id="RHEA:32227"/>
        <dbReference type="ChEBI" id="CHEBI:64076"/>
        <dbReference type="ChEBI" id="CHEBI:64077"/>
        <dbReference type="EC" id="5.1.99.6"/>
    </reaction>
</comment>
<organism evidence="22 23">
    <name type="scientific">Anaerospora hongkongensis</name>
    <dbReference type="NCBI Taxonomy" id="244830"/>
    <lineage>
        <taxon>Bacteria</taxon>
        <taxon>Bacillati</taxon>
        <taxon>Bacillota</taxon>
        <taxon>Negativicutes</taxon>
        <taxon>Selenomonadales</taxon>
        <taxon>Sporomusaceae</taxon>
        <taxon>Anaerospora</taxon>
    </lineage>
</organism>
<keyword evidence="8 17" id="KW-0521">NADP</keyword>
<dbReference type="InterPro" id="IPR029056">
    <property type="entry name" value="Ribokinase-like"/>
</dbReference>
<dbReference type="Gene3D" id="3.40.1190.20">
    <property type="match status" value="1"/>
</dbReference>
<evidence type="ECO:0000259" key="21">
    <source>
        <dbReference type="PROSITE" id="PS51385"/>
    </source>
</evidence>
<dbReference type="GO" id="GO:0052855">
    <property type="term" value="F:ADP-dependent NAD(P)H-hydrate dehydratase activity"/>
    <property type="evidence" value="ECO:0007669"/>
    <property type="project" value="UniProtKB-UniRule"/>
</dbReference>
<evidence type="ECO:0000256" key="16">
    <source>
        <dbReference type="ARBA" id="ARBA00049209"/>
    </source>
</evidence>
<dbReference type="RefSeq" id="WP_132075339.1">
    <property type="nucleotide sequence ID" value="NZ_SLUI01000002.1"/>
</dbReference>
<protein>
    <recommendedName>
        <fullName evidence="19">Bifunctional NAD(P)H-hydrate repair enzyme</fullName>
    </recommendedName>
    <alternativeName>
        <fullName evidence="19">Nicotinamide nucleotide repair protein</fullName>
    </alternativeName>
    <domain>
        <recommendedName>
            <fullName evidence="19">ADP-dependent (S)-NAD(P)H-hydrate dehydratase</fullName>
            <ecNumber evidence="19">4.2.1.136</ecNumber>
        </recommendedName>
        <alternativeName>
            <fullName evidence="19">ADP-dependent NAD(P)HX dehydratase</fullName>
        </alternativeName>
    </domain>
    <domain>
        <recommendedName>
            <fullName evidence="19">NAD(P)H-hydrate epimerase</fullName>
            <ecNumber evidence="19">5.1.99.6</ecNumber>
        </recommendedName>
    </domain>
</protein>
<dbReference type="PANTHER" id="PTHR12592:SF0">
    <property type="entry name" value="ATP-DEPENDENT (S)-NAD(P)H-HYDRATE DEHYDRATASE"/>
    <property type="match status" value="1"/>
</dbReference>
<evidence type="ECO:0000256" key="19">
    <source>
        <dbReference type="PIRNR" id="PIRNR017184"/>
    </source>
</evidence>
<feature type="binding site" evidence="18">
    <location>
        <position position="164"/>
    </location>
    <ligand>
        <name>(6S)-NADPHX</name>
        <dbReference type="ChEBI" id="CHEBI:64076"/>
    </ligand>
</feature>
<comment type="caution">
    <text evidence="22">The sequence shown here is derived from an EMBL/GenBank/DDBJ whole genome shotgun (WGS) entry which is preliminary data.</text>
</comment>
<evidence type="ECO:0000313" key="23">
    <source>
        <dbReference type="Proteomes" id="UP000295063"/>
    </source>
</evidence>
<evidence type="ECO:0000256" key="3">
    <source>
        <dbReference type="ARBA" id="ARBA00006001"/>
    </source>
</evidence>
<dbReference type="GO" id="GO:0046872">
    <property type="term" value="F:metal ion binding"/>
    <property type="evidence" value="ECO:0007669"/>
    <property type="project" value="UniProtKB-UniRule"/>
</dbReference>
<dbReference type="NCBIfam" id="TIGR00197">
    <property type="entry name" value="yjeF_nterm"/>
    <property type="match status" value="1"/>
</dbReference>
<evidence type="ECO:0000256" key="10">
    <source>
        <dbReference type="ARBA" id="ARBA00023027"/>
    </source>
</evidence>
<dbReference type="GO" id="GO:0005524">
    <property type="term" value="F:ATP binding"/>
    <property type="evidence" value="ECO:0007669"/>
    <property type="project" value="UniProtKB-UniRule"/>
</dbReference>
<evidence type="ECO:0000256" key="15">
    <source>
        <dbReference type="ARBA" id="ARBA00048238"/>
    </source>
</evidence>
<dbReference type="NCBIfam" id="TIGR00196">
    <property type="entry name" value="yjeF_cterm"/>
    <property type="match status" value="1"/>
</dbReference>
<comment type="function">
    <text evidence="17">Catalyzes the dehydration of the S-form of NAD(P)HX at the expense of ADP, which is converted to AMP. Together with NAD(P)HX epimerase, which catalyzes the epimerization of the S- and R-forms, the enzyme allows the repair of both epimers of NAD(P)HX, a damaged form of NAD(P)H that is a result of enzymatic or heat-dependent hydration.</text>
</comment>
<dbReference type="EC" id="5.1.99.6" evidence="19"/>
<keyword evidence="6 17" id="KW-0547">Nucleotide-binding</keyword>
<keyword evidence="10 17" id="KW-0520">NAD</keyword>
<dbReference type="PIRSF" id="PIRSF017184">
    <property type="entry name" value="Nnr"/>
    <property type="match status" value="1"/>
</dbReference>
<evidence type="ECO:0000256" key="13">
    <source>
        <dbReference type="ARBA" id="ARBA00023268"/>
    </source>
</evidence>
<dbReference type="AlphaFoldDB" id="A0A4R1Q380"/>
<dbReference type="Pfam" id="PF03853">
    <property type="entry name" value="YjeF_N"/>
    <property type="match status" value="1"/>
</dbReference>
<dbReference type="PANTHER" id="PTHR12592">
    <property type="entry name" value="ATP-DEPENDENT (S)-NAD(P)H-HYDRATE DEHYDRATASE FAMILY MEMBER"/>
    <property type="match status" value="1"/>
</dbReference>
<dbReference type="Pfam" id="PF01256">
    <property type="entry name" value="Carb_kinase"/>
    <property type="match status" value="1"/>
</dbReference>
<evidence type="ECO:0000256" key="14">
    <source>
        <dbReference type="ARBA" id="ARBA00025153"/>
    </source>
</evidence>
<dbReference type="CDD" id="cd01171">
    <property type="entry name" value="YXKO-related"/>
    <property type="match status" value="1"/>
</dbReference>
<comment type="similarity">
    <text evidence="3 19">In the N-terminal section; belongs to the NnrE/AIBP family.</text>
</comment>
<evidence type="ECO:0000256" key="1">
    <source>
        <dbReference type="ARBA" id="ARBA00000013"/>
    </source>
</evidence>
<dbReference type="SUPFAM" id="SSF53613">
    <property type="entry name" value="Ribokinase-like"/>
    <property type="match status" value="1"/>
</dbReference>
<feature type="binding site" evidence="18">
    <location>
        <begin position="59"/>
        <end position="63"/>
    </location>
    <ligand>
        <name>(6S)-NADPHX</name>
        <dbReference type="ChEBI" id="CHEBI:64076"/>
    </ligand>
</feature>
<dbReference type="InterPro" id="IPR000631">
    <property type="entry name" value="CARKD"/>
</dbReference>
<evidence type="ECO:0000313" key="22">
    <source>
        <dbReference type="EMBL" id="TCL39193.1"/>
    </source>
</evidence>
<evidence type="ECO:0000256" key="18">
    <source>
        <dbReference type="HAMAP-Rule" id="MF_01966"/>
    </source>
</evidence>
<dbReference type="InterPro" id="IPR017953">
    <property type="entry name" value="Carbohydrate_kinase_pred_CS"/>
</dbReference>
<feature type="binding site" evidence="17">
    <location>
        <position position="266"/>
    </location>
    <ligand>
        <name>(6S)-NADPHX</name>
        <dbReference type="ChEBI" id="CHEBI:64076"/>
    </ligand>
</feature>
<reference evidence="22 23" key="1">
    <citation type="submission" date="2019-03" db="EMBL/GenBank/DDBJ databases">
        <title>Genomic Encyclopedia of Type Strains, Phase IV (KMG-IV): sequencing the most valuable type-strain genomes for metagenomic binning, comparative biology and taxonomic classification.</title>
        <authorList>
            <person name="Goeker M."/>
        </authorList>
    </citation>
    <scope>NUCLEOTIDE SEQUENCE [LARGE SCALE GENOMIC DNA]</scope>
    <source>
        <strain evidence="22 23">DSM 15969</strain>
    </source>
</reference>
<dbReference type="GO" id="GO:0052856">
    <property type="term" value="F:NAD(P)HX epimerase activity"/>
    <property type="evidence" value="ECO:0007669"/>
    <property type="project" value="UniProtKB-UniRule"/>
</dbReference>
<dbReference type="SUPFAM" id="SSF64153">
    <property type="entry name" value="YjeF N-terminal domain-like"/>
    <property type="match status" value="1"/>
</dbReference>
<feature type="binding site" evidence="17">
    <location>
        <position position="454"/>
    </location>
    <ligand>
        <name>AMP</name>
        <dbReference type="ChEBI" id="CHEBI:456215"/>
    </ligand>
</feature>
<feature type="binding site" evidence="18">
    <location>
        <position position="131"/>
    </location>
    <ligand>
        <name>K(+)</name>
        <dbReference type="ChEBI" id="CHEBI:29103"/>
    </ligand>
</feature>
<evidence type="ECO:0000256" key="7">
    <source>
        <dbReference type="ARBA" id="ARBA00022840"/>
    </source>
</evidence>
<feature type="binding site" evidence="17">
    <location>
        <position position="455"/>
    </location>
    <ligand>
        <name>(6S)-NADPHX</name>
        <dbReference type="ChEBI" id="CHEBI:64076"/>
    </ligand>
</feature>
<evidence type="ECO:0000256" key="17">
    <source>
        <dbReference type="HAMAP-Rule" id="MF_01965"/>
    </source>
</evidence>
<proteinExistence type="inferred from homology"/>
<evidence type="ECO:0000256" key="4">
    <source>
        <dbReference type="ARBA" id="ARBA00009524"/>
    </source>
</evidence>
<comment type="catalytic activity">
    <reaction evidence="16 17 19">
        <text>(6S)-NADPHX + ADP = AMP + phosphate + NADPH + H(+)</text>
        <dbReference type="Rhea" id="RHEA:32235"/>
        <dbReference type="ChEBI" id="CHEBI:15378"/>
        <dbReference type="ChEBI" id="CHEBI:43474"/>
        <dbReference type="ChEBI" id="CHEBI:57783"/>
        <dbReference type="ChEBI" id="CHEBI:64076"/>
        <dbReference type="ChEBI" id="CHEBI:456215"/>
        <dbReference type="ChEBI" id="CHEBI:456216"/>
        <dbReference type="EC" id="4.2.1.136"/>
    </reaction>
</comment>
<feature type="binding site" evidence="17">
    <location>
        <position position="388"/>
    </location>
    <ligand>
        <name>(6S)-NADPHX</name>
        <dbReference type="ChEBI" id="CHEBI:64076"/>
    </ligand>
</feature>